<proteinExistence type="inferred from homology"/>
<keyword evidence="8" id="KW-0645">Protease</keyword>
<comment type="similarity">
    <text evidence="3">Belongs to the peptidase S33 family.</text>
</comment>
<dbReference type="SUPFAM" id="SSF53474">
    <property type="entry name" value="alpha/beta-Hydrolases"/>
    <property type="match status" value="1"/>
</dbReference>
<dbReference type="PANTHER" id="PTHR43722:SF1">
    <property type="entry name" value="PROLINE IMINOPEPTIDASE"/>
    <property type="match status" value="1"/>
</dbReference>
<dbReference type="RefSeq" id="WP_394825872.1">
    <property type="nucleotide sequence ID" value="NZ_CP089984.1"/>
</dbReference>
<comment type="subcellular location">
    <subcellularLocation>
        <location evidence="2">Cytoplasm</location>
    </subcellularLocation>
</comment>
<dbReference type="InterPro" id="IPR000073">
    <property type="entry name" value="AB_hydrolase_1"/>
</dbReference>
<feature type="region of interest" description="Disordered" evidence="11">
    <location>
        <begin position="29"/>
        <end position="50"/>
    </location>
</feature>
<accession>A0ABZ2M2E7</accession>
<evidence type="ECO:0000256" key="4">
    <source>
        <dbReference type="ARBA" id="ARBA00012568"/>
    </source>
</evidence>
<evidence type="ECO:0000313" key="15">
    <source>
        <dbReference type="Proteomes" id="UP001370348"/>
    </source>
</evidence>
<feature type="domain" description="Peptidase S33 tripeptidyl aminopeptidase-like C-terminal" evidence="13">
    <location>
        <begin position="400"/>
        <end position="480"/>
    </location>
</feature>
<evidence type="ECO:0000256" key="11">
    <source>
        <dbReference type="SAM" id="MobiDB-lite"/>
    </source>
</evidence>
<evidence type="ECO:0000259" key="12">
    <source>
        <dbReference type="Pfam" id="PF00561"/>
    </source>
</evidence>
<evidence type="ECO:0000313" key="14">
    <source>
        <dbReference type="EMBL" id="WXB16243.1"/>
    </source>
</evidence>
<evidence type="ECO:0000256" key="10">
    <source>
        <dbReference type="ARBA" id="ARBA00029605"/>
    </source>
</evidence>
<dbReference type="EC" id="3.4.11.5" evidence="4"/>
<evidence type="ECO:0000256" key="8">
    <source>
        <dbReference type="ARBA" id="ARBA00022670"/>
    </source>
</evidence>
<gene>
    <name evidence="14" type="ORF">LZC94_02970</name>
</gene>
<dbReference type="Pfam" id="PF08386">
    <property type="entry name" value="Abhydrolase_4"/>
    <property type="match status" value="1"/>
</dbReference>
<keyword evidence="15" id="KW-1185">Reference proteome</keyword>
<reference evidence="14 15" key="1">
    <citation type="submission" date="2021-12" db="EMBL/GenBank/DDBJ databases">
        <title>Discovery of the Pendulisporaceae a myxobacterial family with distinct sporulation behavior and unique specialized metabolism.</title>
        <authorList>
            <person name="Garcia R."/>
            <person name="Popoff A."/>
            <person name="Bader C.D."/>
            <person name="Loehr J."/>
            <person name="Walesch S."/>
            <person name="Walt C."/>
            <person name="Boldt J."/>
            <person name="Bunk B."/>
            <person name="Haeckl F.J.F.P.J."/>
            <person name="Gunesch A.P."/>
            <person name="Birkelbach J."/>
            <person name="Nuebel U."/>
            <person name="Pietschmann T."/>
            <person name="Bach T."/>
            <person name="Mueller R."/>
        </authorList>
    </citation>
    <scope>NUCLEOTIDE SEQUENCE [LARGE SCALE GENOMIC DNA]</scope>
    <source>
        <strain evidence="14 15">MSr11954</strain>
    </source>
</reference>
<dbReference type="EMBL" id="CP089984">
    <property type="protein sequence ID" value="WXB16243.1"/>
    <property type="molecule type" value="Genomic_DNA"/>
</dbReference>
<dbReference type="InterPro" id="IPR002410">
    <property type="entry name" value="Peptidase_S33"/>
</dbReference>
<evidence type="ECO:0000256" key="6">
    <source>
        <dbReference type="ARBA" id="ARBA00022438"/>
    </source>
</evidence>
<dbReference type="InterPro" id="IPR029058">
    <property type="entry name" value="AB_hydrolase_fold"/>
</dbReference>
<dbReference type="InterPro" id="IPR005944">
    <property type="entry name" value="Pro_iminopeptidase"/>
</dbReference>
<name>A0ABZ2M2E7_9BACT</name>
<sequence length="481" mass="51462">MNSNTLAFALTLLAFTAACDSSDVGVEEDVGSDSAGLASPPQLTDPHPCPGMPGFTCSTLDAPLDYRHPARETLKLQVATADNADAPKGVLLFLTGGPGQPGVPFISRLKTRIPEVANDYRLVMIDQRGTGELGAIDCPALQREIGGGSDIWTPTPDAVAECASLLGDKAPFYSSDDTVADLERLRRALGVPKMVLDGVSYGTITAARYALAHPRNVRKVVLDSVAPYHITPDASLYLTGQRASARILRDACAAAPACDFDPAEDLAAVVRSRDAEAGVRLFHTVVTYEYVDPSYRNPNPPNFPPGQGDMVGALHEARQGNPAHLDRLVAILRPGGGSIADFSMGLHVATVCADYRFVWGNAATPIELRGPLLDFAERRLRDSDTWPFTPAVAVNQGFSKTCLQWPVERPGSNPMGPLPDIPILLLNGDHDMATPLEWARQVAANAARGELVIVKGEAHSIQNRERGRAGRDALIRFLAKP</sequence>
<evidence type="ECO:0000256" key="3">
    <source>
        <dbReference type="ARBA" id="ARBA00010088"/>
    </source>
</evidence>
<protein>
    <recommendedName>
        <fullName evidence="5">Proline iminopeptidase</fullName>
        <ecNumber evidence="4">3.4.11.5</ecNumber>
    </recommendedName>
    <alternativeName>
        <fullName evidence="10">Prolyl aminopeptidase</fullName>
    </alternativeName>
</protein>
<dbReference type="Proteomes" id="UP001370348">
    <property type="component" value="Chromosome"/>
</dbReference>
<dbReference type="Pfam" id="PF00561">
    <property type="entry name" value="Abhydrolase_1"/>
    <property type="match status" value="1"/>
</dbReference>
<evidence type="ECO:0000256" key="1">
    <source>
        <dbReference type="ARBA" id="ARBA00001585"/>
    </source>
</evidence>
<organism evidence="14 15">
    <name type="scientific">Pendulispora albinea</name>
    <dbReference type="NCBI Taxonomy" id="2741071"/>
    <lineage>
        <taxon>Bacteria</taxon>
        <taxon>Pseudomonadati</taxon>
        <taxon>Myxococcota</taxon>
        <taxon>Myxococcia</taxon>
        <taxon>Myxococcales</taxon>
        <taxon>Sorangiineae</taxon>
        <taxon>Pendulisporaceae</taxon>
        <taxon>Pendulispora</taxon>
    </lineage>
</organism>
<evidence type="ECO:0000256" key="2">
    <source>
        <dbReference type="ARBA" id="ARBA00004496"/>
    </source>
</evidence>
<evidence type="ECO:0000256" key="5">
    <source>
        <dbReference type="ARBA" id="ARBA00021843"/>
    </source>
</evidence>
<dbReference type="GO" id="GO:0016787">
    <property type="term" value="F:hydrolase activity"/>
    <property type="evidence" value="ECO:0007669"/>
    <property type="project" value="UniProtKB-KW"/>
</dbReference>
<evidence type="ECO:0000256" key="9">
    <source>
        <dbReference type="ARBA" id="ARBA00022801"/>
    </source>
</evidence>
<dbReference type="InterPro" id="IPR013595">
    <property type="entry name" value="Pept_S33_TAP-like_C"/>
</dbReference>
<comment type="catalytic activity">
    <reaction evidence="1">
        <text>Release of N-terminal proline from a peptide.</text>
        <dbReference type="EC" id="3.4.11.5"/>
    </reaction>
</comment>
<keyword evidence="6" id="KW-0031">Aminopeptidase</keyword>
<evidence type="ECO:0000256" key="7">
    <source>
        <dbReference type="ARBA" id="ARBA00022490"/>
    </source>
</evidence>
<feature type="domain" description="AB hydrolase-1" evidence="12">
    <location>
        <begin position="90"/>
        <end position="233"/>
    </location>
</feature>
<dbReference type="PRINTS" id="PR00793">
    <property type="entry name" value="PROAMNOPTASE"/>
</dbReference>
<evidence type="ECO:0000259" key="13">
    <source>
        <dbReference type="Pfam" id="PF08386"/>
    </source>
</evidence>
<keyword evidence="9 14" id="KW-0378">Hydrolase</keyword>
<keyword evidence="7" id="KW-0963">Cytoplasm</keyword>
<dbReference type="Gene3D" id="3.40.50.1820">
    <property type="entry name" value="alpha/beta hydrolase"/>
    <property type="match status" value="1"/>
</dbReference>
<dbReference type="PANTHER" id="PTHR43722">
    <property type="entry name" value="PROLINE IMINOPEPTIDASE"/>
    <property type="match status" value="1"/>
</dbReference>